<keyword evidence="6" id="KW-0282">Flagellum</keyword>
<evidence type="ECO:0000256" key="3">
    <source>
        <dbReference type="ARBA" id="ARBA00022764"/>
    </source>
</evidence>
<keyword evidence="6" id="KW-0969">Cilium</keyword>
<dbReference type="Gene3D" id="2.30.30.760">
    <property type="match status" value="1"/>
</dbReference>
<dbReference type="Pfam" id="PF17656">
    <property type="entry name" value="ChapFlgA_N"/>
    <property type="match status" value="1"/>
</dbReference>
<dbReference type="InterPro" id="IPR041231">
    <property type="entry name" value="FlgA_N"/>
</dbReference>
<comment type="subcellular location">
    <subcellularLocation>
        <location evidence="1">Periplasm</location>
    </subcellularLocation>
</comment>
<keyword evidence="6" id="KW-0966">Cell projection</keyword>
<dbReference type="RefSeq" id="WP_104300853.1">
    <property type="nucleotide sequence ID" value="NZ_PSNX01000002.1"/>
</dbReference>
<dbReference type="Proteomes" id="UP000238605">
    <property type="component" value="Unassembled WGS sequence"/>
</dbReference>
<gene>
    <name evidence="6" type="ORF">C1704_03005</name>
</gene>
<dbReference type="InterPro" id="IPR017585">
    <property type="entry name" value="SAF_FlgA"/>
</dbReference>
<dbReference type="OrthoDB" id="8561436at2"/>
<accession>A0A2S5SYJ3</accession>
<feature type="signal peptide" evidence="4">
    <location>
        <begin position="1"/>
        <end position="33"/>
    </location>
</feature>
<feature type="chain" id="PRO_5015616580" evidence="4">
    <location>
        <begin position="34"/>
        <end position="251"/>
    </location>
</feature>
<proteinExistence type="predicted"/>
<dbReference type="GO" id="GO:0042597">
    <property type="term" value="C:periplasmic space"/>
    <property type="evidence" value="ECO:0007669"/>
    <property type="project" value="UniProtKB-SubCell"/>
</dbReference>
<evidence type="ECO:0000313" key="7">
    <source>
        <dbReference type="Proteomes" id="UP000238605"/>
    </source>
</evidence>
<name>A0A2S5SYJ3_9BURK</name>
<keyword evidence="3" id="KW-0574">Periplasm</keyword>
<evidence type="ECO:0000256" key="2">
    <source>
        <dbReference type="ARBA" id="ARBA00022729"/>
    </source>
</evidence>
<dbReference type="InterPro" id="IPR039246">
    <property type="entry name" value="Flagellar_FlgA"/>
</dbReference>
<dbReference type="Gene3D" id="3.90.1210.10">
    <property type="entry name" value="Antifreeze-like/N-acetylneuraminic acid synthase C-terminal domain"/>
    <property type="match status" value="1"/>
</dbReference>
<evidence type="ECO:0000256" key="1">
    <source>
        <dbReference type="ARBA" id="ARBA00004418"/>
    </source>
</evidence>
<keyword evidence="7" id="KW-1185">Reference proteome</keyword>
<dbReference type="GO" id="GO:0044780">
    <property type="term" value="P:bacterial-type flagellum assembly"/>
    <property type="evidence" value="ECO:0007669"/>
    <property type="project" value="InterPro"/>
</dbReference>
<reference evidence="6 7" key="1">
    <citation type="submission" date="2018-02" db="EMBL/GenBank/DDBJ databases">
        <title>Reclassifiation of [Polyangium] brachysporum DSM 7029 as Guopingzhaonella breviflexa gen. nov., sp. nov., a member of the family Comamonadaceae.</title>
        <authorList>
            <person name="Tang B."/>
        </authorList>
    </citation>
    <scope>NUCLEOTIDE SEQUENCE [LARGE SCALE GENOMIC DNA]</scope>
    <source>
        <strain evidence="6 7">BCRC 80649</strain>
    </source>
</reference>
<evidence type="ECO:0000256" key="4">
    <source>
        <dbReference type="SAM" id="SignalP"/>
    </source>
</evidence>
<keyword evidence="2 4" id="KW-0732">Signal</keyword>
<dbReference type="PANTHER" id="PTHR36307:SF1">
    <property type="entry name" value="FLAGELLA BASAL BODY P-RING FORMATION PROTEIN FLGA"/>
    <property type="match status" value="1"/>
</dbReference>
<dbReference type="Pfam" id="PF13144">
    <property type="entry name" value="ChapFlgA"/>
    <property type="match status" value="1"/>
</dbReference>
<dbReference type="CDD" id="cd11614">
    <property type="entry name" value="SAF_CpaB_FlgA_like"/>
    <property type="match status" value="1"/>
</dbReference>
<dbReference type="AlphaFoldDB" id="A0A2S5SYJ3"/>
<dbReference type="PROSITE" id="PS51257">
    <property type="entry name" value="PROKAR_LIPOPROTEIN"/>
    <property type="match status" value="1"/>
</dbReference>
<dbReference type="PANTHER" id="PTHR36307">
    <property type="entry name" value="FLAGELLA BASAL BODY P-RING FORMATION PROTEIN FLGA"/>
    <property type="match status" value="1"/>
</dbReference>
<protein>
    <submittedName>
        <fullName evidence="6">Flagellar biosynthesis protein FlgA</fullName>
    </submittedName>
</protein>
<evidence type="ECO:0000313" key="6">
    <source>
        <dbReference type="EMBL" id="PPE67843.1"/>
    </source>
</evidence>
<dbReference type="NCBIfam" id="TIGR03170">
    <property type="entry name" value="flgA_cterm"/>
    <property type="match status" value="1"/>
</dbReference>
<dbReference type="EMBL" id="PSNX01000002">
    <property type="protein sequence ID" value="PPE67843.1"/>
    <property type="molecule type" value="Genomic_DNA"/>
</dbReference>
<organism evidence="6 7">
    <name type="scientific">Caldimonas caldifontis</name>
    <dbReference type="NCBI Taxonomy" id="1452508"/>
    <lineage>
        <taxon>Bacteria</taxon>
        <taxon>Pseudomonadati</taxon>
        <taxon>Pseudomonadota</taxon>
        <taxon>Betaproteobacteria</taxon>
        <taxon>Burkholderiales</taxon>
        <taxon>Sphaerotilaceae</taxon>
        <taxon>Caldimonas</taxon>
    </lineage>
</organism>
<evidence type="ECO:0000259" key="5">
    <source>
        <dbReference type="SMART" id="SM00858"/>
    </source>
</evidence>
<dbReference type="InterPro" id="IPR013974">
    <property type="entry name" value="SAF"/>
</dbReference>
<sequence>MTHTRPPSLRIPRRLAAAGLLALAACVCLGAAAAEVEFDLQAHVRSMAQAHHQQLSAAAGQPAPQATRIEVEVGALDSRVRLAPCARMEPYLPPGMQAWGRTRIGVRCLEGPTRWNVFLPVTVRVFGPVVVAVSPLPAGTELQPSLLTTREADWAAERSPVVTNPAELDGRMLARALHADQPLRESHLRPIQWFASGDTVRVIARGKGFAVSSQGRALTPGLAGRTARVRTDNGRIVTGVARAEGVLEVNL</sequence>
<comment type="caution">
    <text evidence="6">The sequence shown here is derived from an EMBL/GenBank/DDBJ whole genome shotgun (WGS) entry which is preliminary data.</text>
</comment>
<dbReference type="SMART" id="SM00858">
    <property type="entry name" value="SAF"/>
    <property type="match status" value="1"/>
</dbReference>
<feature type="domain" description="SAF" evidence="5">
    <location>
        <begin position="127"/>
        <end position="189"/>
    </location>
</feature>